<dbReference type="Pfam" id="PF13911">
    <property type="entry name" value="AhpC-TSA_2"/>
    <property type="match status" value="1"/>
</dbReference>
<dbReference type="InterPro" id="IPR036249">
    <property type="entry name" value="Thioredoxin-like_sf"/>
</dbReference>
<dbReference type="AlphaFoldDB" id="A0AAV7JCG2"/>
<keyword evidence="2" id="KW-1185">Reference proteome</keyword>
<dbReference type="EMBL" id="JAKMXF010000354">
    <property type="protein sequence ID" value="KAI6646470.1"/>
    <property type="molecule type" value="Genomic_DNA"/>
</dbReference>
<evidence type="ECO:0000313" key="1">
    <source>
        <dbReference type="EMBL" id="KAI6646470.1"/>
    </source>
</evidence>
<proteinExistence type="predicted"/>
<name>A0AAV7JCG2_9METZ</name>
<sequence length="263" mass="30259">MASCSTTLQDREHILASLTKYNQHLTTIIQKTADDVIINPTEPTEDKFHKILSQLIPCLTECYQAIGARNSLEFYRNLNIESDEVSAVMKKMDGLTARYHEMLSKVDDVIQNEGPKDLRLSEIILIDVLTNEAFSFETILQQKKYTILVVLVTFNSIHEGASWLERTPTDYQLLSDTHKHIYKLLNMKRSYYKTWHSTAIHYYTEKLVNNAKLIKPLIHDDLEQTGGDVILDKSCNILYTHYSEATIDRPTAEELLHVVNSLN</sequence>
<accession>A0AAV7JCG2</accession>
<gene>
    <name evidence="1" type="ORF">LOD99_12591</name>
</gene>
<dbReference type="InterPro" id="IPR032801">
    <property type="entry name" value="PXL2A/B/C"/>
</dbReference>
<organism evidence="1 2">
    <name type="scientific">Oopsacas minuta</name>
    <dbReference type="NCBI Taxonomy" id="111878"/>
    <lineage>
        <taxon>Eukaryota</taxon>
        <taxon>Metazoa</taxon>
        <taxon>Porifera</taxon>
        <taxon>Hexactinellida</taxon>
        <taxon>Hexasterophora</taxon>
        <taxon>Lyssacinosida</taxon>
        <taxon>Leucopsacidae</taxon>
        <taxon>Oopsacas</taxon>
    </lineage>
</organism>
<comment type="caution">
    <text evidence="1">The sequence shown here is derived from an EMBL/GenBank/DDBJ whole genome shotgun (WGS) entry which is preliminary data.</text>
</comment>
<reference evidence="1 2" key="1">
    <citation type="journal article" date="2023" name="BMC Biol.">
        <title>The compact genome of the sponge Oopsacas minuta (Hexactinellida) is lacking key metazoan core genes.</title>
        <authorList>
            <person name="Santini S."/>
            <person name="Schenkelaars Q."/>
            <person name="Jourda C."/>
            <person name="Duchesne M."/>
            <person name="Belahbib H."/>
            <person name="Rocher C."/>
            <person name="Selva M."/>
            <person name="Riesgo A."/>
            <person name="Vervoort M."/>
            <person name="Leys S.P."/>
            <person name="Kodjabachian L."/>
            <person name="Le Bivic A."/>
            <person name="Borchiellini C."/>
            <person name="Claverie J.M."/>
            <person name="Renard E."/>
        </authorList>
    </citation>
    <scope>NUCLEOTIDE SEQUENCE [LARGE SCALE GENOMIC DNA]</scope>
    <source>
        <strain evidence="1">SPO-2</strain>
    </source>
</reference>
<dbReference type="SUPFAM" id="SSF52833">
    <property type="entry name" value="Thioredoxin-like"/>
    <property type="match status" value="1"/>
</dbReference>
<protein>
    <submittedName>
        <fullName evidence="1">Uncharacterized protein</fullName>
    </submittedName>
</protein>
<dbReference type="Proteomes" id="UP001165289">
    <property type="component" value="Unassembled WGS sequence"/>
</dbReference>
<evidence type="ECO:0000313" key="2">
    <source>
        <dbReference type="Proteomes" id="UP001165289"/>
    </source>
</evidence>
<dbReference type="Gene3D" id="3.40.30.10">
    <property type="entry name" value="Glutaredoxin"/>
    <property type="match status" value="1"/>
</dbReference>